<dbReference type="InterPro" id="IPR050275">
    <property type="entry name" value="PGM_Phosphatase"/>
</dbReference>
<dbReference type="EMBL" id="JAFFZM010000004">
    <property type="protein sequence ID" value="MBO8198447.1"/>
    <property type="molecule type" value="Genomic_DNA"/>
</dbReference>
<accession>A0ABS3XSR7</accession>
<keyword evidence="3" id="KW-1185">Reference proteome</keyword>
<proteinExistence type="predicted"/>
<feature type="region of interest" description="Disordered" evidence="1">
    <location>
        <begin position="1"/>
        <end position="23"/>
    </location>
</feature>
<evidence type="ECO:0000256" key="1">
    <source>
        <dbReference type="SAM" id="MobiDB-lite"/>
    </source>
</evidence>
<feature type="region of interest" description="Disordered" evidence="1">
    <location>
        <begin position="38"/>
        <end position="59"/>
    </location>
</feature>
<dbReference type="InterPro" id="IPR013078">
    <property type="entry name" value="His_Pase_superF_clade-1"/>
</dbReference>
<dbReference type="Pfam" id="PF00300">
    <property type="entry name" value="His_Phos_1"/>
    <property type="match status" value="1"/>
</dbReference>
<comment type="caution">
    <text evidence="2">The sequence shown here is derived from an EMBL/GenBank/DDBJ whole genome shotgun (WGS) entry which is preliminary data.</text>
</comment>
<gene>
    <name evidence="2" type="ORF">JW613_09025</name>
</gene>
<dbReference type="SMART" id="SM00855">
    <property type="entry name" value="PGAM"/>
    <property type="match status" value="1"/>
</dbReference>
<dbReference type="SUPFAM" id="SSF53254">
    <property type="entry name" value="Phosphoglycerate mutase-like"/>
    <property type="match status" value="1"/>
</dbReference>
<evidence type="ECO:0000313" key="3">
    <source>
        <dbReference type="Proteomes" id="UP000721954"/>
    </source>
</evidence>
<evidence type="ECO:0000313" key="2">
    <source>
        <dbReference type="EMBL" id="MBO8198447.1"/>
    </source>
</evidence>
<dbReference type="PANTHER" id="PTHR48100">
    <property type="entry name" value="BROAD-SPECIFICITY PHOSPHATASE YOR283W-RELATED"/>
    <property type="match status" value="1"/>
</dbReference>
<dbReference type="InterPro" id="IPR029033">
    <property type="entry name" value="His_PPase_superfam"/>
</dbReference>
<dbReference type="PANTHER" id="PTHR48100:SF1">
    <property type="entry name" value="HISTIDINE PHOSPHATASE FAMILY PROTEIN-RELATED"/>
    <property type="match status" value="1"/>
</dbReference>
<protein>
    <submittedName>
        <fullName evidence="2">Histidine phosphatase family protein</fullName>
    </submittedName>
</protein>
<reference evidence="2 3" key="1">
    <citation type="submission" date="2021-02" db="EMBL/GenBank/DDBJ databases">
        <title>Streptomyces spirodelae sp. nov., isolated from duckweed.</title>
        <authorList>
            <person name="Saimee Y."/>
            <person name="Duangmal K."/>
        </authorList>
    </citation>
    <scope>NUCLEOTIDE SEQUENCE [LARGE SCALE GENOMIC DNA]</scope>
    <source>
        <strain evidence="2 3">DSM 42105</strain>
    </source>
</reference>
<dbReference type="CDD" id="cd07067">
    <property type="entry name" value="HP_PGM_like"/>
    <property type="match status" value="1"/>
</dbReference>
<dbReference type="Gene3D" id="3.40.50.1240">
    <property type="entry name" value="Phosphoglycerate mutase-like"/>
    <property type="match status" value="1"/>
</dbReference>
<organism evidence="2 3">
    <name type="scientific">Streptomyces smyrnaeus</name>
    <dbReference type="NCBI Taxonomy" id="1387713"/>
    <lineage>
        <taxon>Bacteria</taxon>
        <taxon>Bacillati</taxon>
        <taxon>Actinomycetota</taxon>
        <taxon>Actinomycetes</taxon>
        <taxon>Kitasatosporales</taxon>
        <taxon>Streptomycetaceae</taxon>
        <taxon>Streptomyces</taxon>
    </lineage>
</organism>
<name>A0ABS3XSR7_9ACTN</name>
<dbReference type="Proteomes" id="UP000721954">
    <property type="component" value="Unassembled WGS sequence"/>
</dbReference>
<sequence>MSHCEEHSRLVSSAPGRPAVSGTPTTLLLLRHGETPLTREKRFSGSGGSDPSLSDAGRRQAEATAALLAARGGVRAVATSPLRRCRETAQAVAARLGLRTHVEEDLREADFGAWEGLTFAQVRERYADDLAAWLRSAAVAPPGGGEPFEAVARRVAAVRDVLLARHTGGAVLVVSHVGPLRTLVRMALGAPAESLFRMELAAASLSAVTYHPDGRASVRLLNDTGHLR</sequence>